<evidence type="ECO:0000313" key="12">
    <source>
        <dbReference type="EMBL" id="MBP2019463.1"/>
    </source>
</evidence>
<dbReference type="InterPro" id="IPR015424">
    <property type="entry name" value="PyrdxlP-dep_Trfase"/>
</dbReference>
<dbReference type="InterPro" id="IPR018176">
    <property type="entry name" value="Tryptophanase_CS"/>
</dbReference>
<dbReference type="PROSITE" id="PS00853">
    <property type="entry name" value="BETA_ELIM_LYASE"/>
    <property type="match status" value="1"/>
</dbReference>
<dbReference type="GO" id="GO:0050371">
    <property type="term" value="F:tyrosine phenol-lyase activity"/>
    <property type="evidence" value="ECO:0007669"/>
    <property type="project" value="UniProtKB-EC"/>
</dbReference>
<name>A0ABS4JV98_9FIRM</name>
<evidence type="ECO:0000259" key="11">
    <source>
        <dbReference type="Pfam" id="PF01212"/>
    </source>
</evidence>
<keyword evidence="13" id="KW-1185">Reference proteome</keyword>
<accession>A0ABS4JV98</accession>
<reference evidence="12 13" key="1">
    <citation type="submission" date="2021-03" db="EMBL/GenBank/DDBJ databases">
        <title>Genomic Encyclopedia of Type Strains, Phase IV (KMG-IV): sequencing the most valuable type-strain genomes for metagenomic binning, comparative biology and taxonomic classification.</title>
        <authorList>
            <person name="Goeker M."/>
        </authorList>
    </citation>
    <scope>NUCLEOTIDE SEQUENCE [LARGE SCALE GENOMIC DNA]</scope>
    <source>
        <strain evidence="12 13">DSM 27138</strain>
    </source>
</reference>
<evidence type="ECO:0000256" key="10">
    <source>
        <dbReference type="HAMAP-Rule" id="MF_00543"/>
    </source>
</evidence>
<dbReference type="Proteomes" id="UP001519289">
    <property type="component" value="Unassembled WGS sequence"/>
</dbReference>
<dbReference type="PANTHER" id="PTHR32325:SF4">
    <property type="entry name" value="TRYPTOPHANASE"/>
    <property type="match status" value="1"/>
</dbReference>
<dbReference type="NCBIfam" id="TIGR02618">
    <property type="entry name" value="tyr_phenol_ly"/>
    <property type="match status" value="1"/>
</dbReference>
<dbReference type="PANTHER" id="PTHR32325">
    <property type="entry name" value="BETA-ELIMINATING LYASE-LIKE PROTEIN-RELATED"/>
    <property type="match status" value="1"/>
</dbReference>
<dbReference type="HAMAP" id="MF_00543">
    <property type="entry name" value="Tyr_phenol_lyase"/>
    <property type="match status" value="1"/>
</dbReference>
<evidence type="ECO:0000256" key="8">
    <source>
        <dbReference type="ARBA" id="ARBA00033449"/>
    </source>
</evidence>
<dbReference type="InterPro" id="IPR015422">
    <property type="entry name" value="PyrdxlP-dep_Trfase_small"/>
</dbReference>
<dbReference type="NCBIfam" id="NF009709">
    <property type="entry name" value="PRK13238.1"/>
    <property type="match status" value="1"/>
</dbReference>
<keyword evidence="6 10" id="KW-0663">Pyridoxal phosphate</keyword>
<comment type="caution">
    <text evidence="12">The sequence shown here is derived from an EMBL/GenBank/DDBJ whole genome shotgun (WGS) entry which is preliminary data.</text>
</comment>
<sequence length="458" mass="51785">MQRPVAEPFKIKAVEPIRMTTRAERERAIKDAGYNTFLLKSEDVYIDLLTDSGTNAMSDRQWAALMMGDEAYAGARSFYRLEEAVREIYGFKYVVPTHQGRGAEHLISRILIKPGTYVPGNMYFTTTRTHQEMQGATFVDVIIDEAHDPTAIHPFKGNVDIAKFEALIERVGAENIPYINVALTVNMAGGQPVSMANLRAVRAVCDRHGIRMWSDATRAVENAYFIKEREPGYQNKTVREIMREMMSYFDGCTMSGKKDCLVNIGGFLAMNEEWILQKAREQVVIFEGMPTYGGLAGRDMEAIAQGIYEMVDDDYIAHRIYQVRYLGEQLLAAGIPIVQPIGGHAVMLDARAFLPHLTQDQFPAQALAAALYVDSGVRAMERGIVSAGRDPKTGENRYPKLELVRLTIPRRVYTDRHMDVVAYSVKHLWQHRDSIPGLRMVYEPPTLRFFTARFEPLS</sequence>
<dbReference type="PIRSF" id="PIRSF001386">
    <property type="entry name" value="Trpase"/>
    <property type="match status" value="1"/>
</dbReference>
<evidence type="ECO:0000256" key="3">
    <source>
        <dbReference type="ARBA" id="ARBA00011881"/>
    </source>
</evidence>
<evidence type="ECO:0000256" key="2">
    <source>
        <dbReference type="ARBA" id="ARBA00009721"/>
    </source>
</evidence>
<organism evidence="12 13">
    <name type="scientific">Symbiobacterium terraclitae</name>
    <dbReference type="NCBI Taxonomy" id="557451"/>
    <lineage>
        <taxon>Bacteria</taxon>
        <taxon>Bacillati</taxon>
        <taxon>Bacillota</taxon>
        <taxon>Clostridia</taxon>
        <taxon>Eubacteriales</taxon>
        <taxon>Symbiobacteriaceae</taxon>
        <taxon>Symbiobacterium</taxon>
    </lineage>
</organism>
<dbReference type="EMBL" id="JAGGLG010000028">
    <property type="protein sequence ID" value="MBP2019463.1"/>
    <property type="molecule type" value="Genomic_DNA"/>
</dbReference>
<dbReference type="Pfam" id="PF01212">
    <property type="entry name" value="Beta_elim_lyase"/>
    <property type="match status" value="1"/>
</dbReference>
<evidence type="ECO:0000256" key="5">
    <source>
        <dbReference type="ARBA" id="ARBA00016166"/>
    </source>
</evidence>
<proteinExistence type="inferred from homology"/>
<feature type="modified residue" description="N6-(pyridoxal phosphate)lysine" evidence="10">
    <location>
        <position position="258"/>
    </location>
</feature>
<evidence type="ECO:0000256" key="1">
    <source>
        <dbReference type="ARBA" id="ARBA00001933"/>
    </source>
</evidence>
<comment type="catalytic activity">
    <reaction evidence="9 10">
        <text>L-tyrosine + H2O = phenol + pyruvate + NH4(+)</text>
        <dbReference type="Rhea" id="RHEA:21704"/>
        <dbReference type="ChEBI" id="CHEBI:15361"/>
        <dbReference type="ChEBI" id="CHEBI:15377"/>
        <dbReference type="ChEBI" id="CHEBI:15882"/>
        <dbReference type="ChEBI" id="CHEBI:28938"/>
        <dbReference type="ChEBI" id="CHEBI:58315"/>
        <dbReference type="EC" id="4.1.99.2"/>
    </reaction>
</comment>
<dbReference type="Gene3D" id="3.40.640.10">
    <property type="entry name" value="Type I PLP-dependent aspartate aminotransferase-like (Major domain)"/>
    <property type="match status" value="1"/>
</dbReference>
<evidence type="ECO:0000256" key="4">
    <source>
        <dbReference type="ARBA" id="ARBA00013154"/>
    </source>
</evidence>
<dbReference type="InterPro" id="IPR011166">
    <property type="entry name" value="Beta-eliminating_lyase"/>
</dbReference>
<dbReference type="InterPro" id="IPR013441">
    <property type="entry name" value="Tyr_phenol_ly"/>
</dbReference>
<comment type="similarity">
    <text evidence="2 10">Belongs to the beta-eliminating lyase family.</text>
</comment>
<keyword evidence="7 10" id="KW-0456">Lyase</keyword>
<comment type="cofactor">
    <cofactor evidence="1 10">
        <name>pyridoxal 5'-phosphate</name>
        <dbReference type="ChEBI" id="CHEBI:597326"/>
    </cofactor>
</comment>
<dbReference type="Gene3D" id="3.90.1150.10">
    <property type="entry name" value="Aspartate Aminotransferase, domain 1"/>
    <property type="match status" value="1"/>
</dbReference>
<evidence type="ECO:0000256" key="6">
    <source>
        <dbReference type="ARBA" id="ARBA00022898"/>
    </source>
</evidence>
<gene>
    <name evidence="10" type="primary">tpl</name>
    <name evidence="12" type="ORF">J2Z79_002902</name>
</gene>
<dbReference type="EC" id="4.1.99.2" evidence="4 10"/>
<dbReference type="SUPFAM" id="SSF53383">
    <property type="entry name" value="PLP-dependent transferases"/>
    <property type="match status" value="1"/>
</dbReference>
<dbReference type="InterPro" id="IPR001597">
    <property type="entry name" value="ArAA_b-elim_lyase/Thr_aldolase"/>
</dbReference>
<dbReference type="InterPro" id="IPR015421">
    <property type="entry name" value="PyrdxlP-dep_Trfase_major"/>
</dbReference>
<evidence type="ECO:0000313" key="13">
    <source>
        <dbReference type="Proteomes" id="UP001519289"/>
    </source>
</evidence>
<protein>
    <recommendedName>
        <fullName evidence="5 10">Tyrosine phenol-lyase</fullName>
        <ecNumber evidence="4 10">4.1.99.2</ecNumber>
    </recommendedName>
    <alternativeName>
        <fullName evidence="8 10">Beta-tyrosinase</fullName>
    </alternativeName>
</protein>
<evidence type="ECO:0000256" key="7">
    <source>
        <dbReference type="ARBA" id="ARBA00023239"/>
    </source>
</evidence>
<evidence type="ECO:0000256" key="9">
    <source>
        <dbReference type="ARBA" id="ARBA00049232"/>
    </source>
</evidence>
<dbReference type="RefSeq" id="WP_209467570.1">
    <property type="nucleotide sequence ID" value="NZ_JAGGLG010000028.1"/>
</dbReference>
<feature type="domain" description="Aromatic amino acid beta-eliminating lyase/threonine aldolase" evidence="11">
    <location>
        <begin position="47"/>
        <end position="422"/>
    </location>
</feature>
<comment type="subunit">
    <text evidence="3 10">Homotetramer.</text>
</comment>
<dbReference type="CDD" id="cd00617">
    <property type="entry name" value="Tnase_like"/>
    <property type="match status" value="1"/>
</dbReference>